<evidence type="ECO:0000313" key="2">
    <source>
        <dbReference type="Proteomes" id="UP001215598"/>
    </source>
</evidence>
<dbReference type="EMBL" id="JARKIB010000410">
    <property type="protein sequence ID" value="KAJ7710244.1"/>
    <property type="molecule type" value="Genomic_DNA"/>
</dbReference>
<accession>A0AAD7H1P2</accession>
<organism evidence="1 2">
    <name type="scientific">Mycena metata</name>
    <dbReference type="NCBI Taxonomy" id="1033252"/>
    <lineage>
        <taxon>Eukaryota</taxon>
        <taxon>Fungi</taxon>
        <taxon>Dikarya</taxon>
        <taxon>Basidiomycota</taxon>
        <taxon>Agaricomycotina</taxon>
        <taxon>Agaricomycetes</taxon>
        <taxon>Agaricomycetidae</taxon>
        <taxon>Agaricales</taxon>
        <taxon>Marasmiineae</taxon>
        <taxon>Mycenaceae</taxon>
        <taxon>Mycena</taxon>
    </lineage>
</organism>
<keyword evidence="2" id="KW-1185">Reference proteome</keyword>
<evidence type="ECO:0000313" key="1">
    <source>
        <dbReference type="EMBL" id="KAJ7710244.1"/>
    </source>
</evidence>
<protein>
    <submittedName>
        <fullName evidence="1">Uncharacterized protein</fullName>
    </submittedName>
</protein>
<gene>
    <name evidence="1" type="ORF">B0H16DRAFT_1480698</name>
</gene>
<dbReference type="Proteomes" id="UP001215598">
    <property type="component" value="Unassembled WGS sequence"/>
</dbReference>
<comment type="caution">
    <text evidence="1">The sequence shown here is derived from an EMBL/GenBank/DDBJ whole genome shotgun (WGS) entry which is preliminary data.</text>
</comment>
<reference evidence="1" key="1">
    <citation type="submission" date="2023-03" db="EMBL/GenBank/DDBJ databases">
        <title>Massive genome expansion in bonnet fungi (Mycena s.s.) driven by repeated elements and novel gene families across ecological guilds.</title>
        <authorList>
            <consortium name="Lawrence Berkeley National Laboratory"/>
            <person name="Harder C.B."/>
            <person name="Miyauchi S."/>
            <person name="Viragh M."/>
            <person name="Kuo A."/>
            <person name="Thoen E."/>
            <person name="Andreopoulos B."/>
            <person name="Lu D."/>
            <person name="Skrede I."/>
            <person name="Drula E."/>
            <person name="Henrissat B."/>
            <person name="Morin E."/>
            <person name="Kohler A."/>
            <person name="Barry K."/>
            <person name="LaButti K."/>
            <person name="Morin E."/>
            <person name="Salamov A."/>
            <person name="Lipzen A."/>
            <person name="Mereny Z."/>
            <person name="Hegedus B."/>
            <person name="Baldrian P."/>
            <person name="Stursova M."/>
            <person name="Weitz H."/>
            <person name="Taylor A."/>
            <person name="Grigoriev I.V."/>
            <person name="Nagy L.G."/>
            <person name="Martin F."/>
            <person name="Kauserud H."/>
        </authorList>
    </citation>
    <scope>NUCLEOTIDE SEQUENCE</scope>
    <source>
        <strain evidence="1">CBHHK182m</strain>
    </source>
</reference>
<sequence length="631" mass="70249">MFLLCSTARWVLIMARTKFAEDGAATWSLSEARAMRRCSVREWKQIPSHGFLVLPTAGYRRDSAVVAIVLVELCVDGGGVQARKRNDPVIGDRPPALDLHDRISLPISSAVQLTLGLVATFNAFQPRRALRKYANRNRIALAPWLQKLRYGAFTIICTILKRLLASDPAVLTYLKRTLRHVRSLHLHLVELPAVALQNVFKTLRPPRFSCSARCVRGHRSQGWGAPGLGLGFAASHQVIPRGRSISQRVSDSARALYHPPIQSCALCLVIASRVCRGARLHLHVLQFGARWRNSQHALHPFDATTFSWCARLPRGPVYACGTAPSSRSAALQETRTRISGSRGRPTESIIAYLVSSGARQLPLQYLQASKYHHAWPARWTIVFPLPPLCAVRHAIQAIHPPEKQMICYFTSTRRGLDVLLLKLRLKSEFYQFALPPYTQGTRGATGTRARTVLSRGVGGRCYRPHPARSRLSCTEQAPELDIVIAMAVHWCGRGVGRGGVSAVVSDAYGGYIMPRARELRWGFYLAFKGDICPRLIHRVLCARPGTISTEVGEIGTRRETGSCWRGGQRRSSRVEAASVGLWSRGIDKLQCRTNIAAVSTDHRHQRRRMRTEDEVLDDRGIKIDSGVKFNA</sequence>
<proteinExistence type="predicted"/>
<name>A0AAD7H1P2_9AGAR</name>
<dbReference type="AlphaFoldDB" id="A0AAD7H1P2"/>